<organism evidence="1 2">
    <name type="scientific">Desulfovibrio ferrophilus</name>
    <dbReference type="NCBI Taxonomy" id="241368"/>
    <lineage>
        <taxon>Bacteria</taxon>
        <taxon>Pseudomonadati</taxon>
        <taxon>Thermodesulfobacteriota</taxon>
        <taxon>Desulfovibrionia</taxon>
        <taxon>Desulfovibrionales</taxon>
        <taxon>Desulfovibrionaceae</taxon>
        <taxon>Desulfovibrio</taxon>
    </lineage>
</organism>
<evidence type="ECO:0008006" key="3">
    <source>
        <dbReference type="Google" id="ProtNLM"/>
    </source>
</evidence>
<dbReference type="PANTHER" id="PTHR43179">
    <property type="entry name" value="RHAMNOSYLTRANSFERASE WBBL"/>
    <property type="match status" value="1"/>
</dbReference>
<protein>
    <recommendedName>
        <fullName evidence="3">Glycosyl transferase family 2</fullName>
    </recommendedName>
</protein>
<dbReference type="AlphaFoldDB" id="A0A2Z6AUT7"/>
<dbReference type="Proteomes" id="UP000269883">
    <property type="component" value="Chromosome"/>
</dbReference>
<evidence type="ECO:0000313" key="2">
    <source>
        <dbReference type="Proteomes" id="UP000269883"/>
    </source>
</evidence>
<dbReference type="EMBL" id="AP017378">
    <property type="protein sequence ID" value="BBD06997.1"/>
    <property type="molecule type" value="Genomic_DNA"/>
</dbReference>
<sequence>MQHLGVAFSPIQQVEHLFQYFPEDHPVVSQPRSLQAINAAALMMPRALFVDIGGFEPGYVNGFEDLELSMEIRRRGKGLVCVPGSRMLHYESQSGGRFDADDENSERFAERCGGEIISDMNDLLESAGYRLDVTPWFDAYAVLTEARVQELAATDLAGFTLQEVWEMLQAEPLWNQGYDLLARSLEAIARWSEAVEIRLLQQQLCPSMEALRALGKCASKAGRPQVATQCFEYLQQYQNLMTDPDSRARRFREINKYLSKQPESVVSVYRAALLARGHAEGVVDG</sequence>
<dbReference type="SUPFAM" id="SSF53448">
    <property type="entry name" value="Nucleotide-diphospho-sugar transferases"/>
    <property type="match status" value="1"/>
</dbReference>
<reference evidence="1 2" key="1">
    <citation type="journal article" date="2018" name="Sci. Adv.">
        <title>Multi-heme cytochromes provide a pathway for survival in energy-limited environments.</title>
        <authorList>
            <person name="Deng X."/>
            <person name="Dohmae N."/>
            <person name="Nealson K.H."/>
            <person name="Hashimoto K."/>
            <person name="Okamoto A."/>
        </authorList>
    </citation>
    <scope>NUCLEOTIDE SEQUENCE [LARGE SCALE GENOMIC DNA]</scope>
    <source>
        <strain evidence="1 2">IS5</strain>
    </source>
</reference>
<proteinExistence type="predicted"/>
<evidence type="ECO:0000313" key="1">
    <source>
        <dbReference type="EMBL" id="BBD06997.1"/>
    </source>
</evidence>
<dbReference type="PANTHER" id="PTHR43179:SF7">
    <property type="entry name" value="RHAMNOSYLTRANSFERASE WBBL"/>
    <property type="match status" value="1"/>
</dbReference>
<dbReference type="Gene3D" id="3.90.550.10">
    <property type="entry name" value="Spore Coat Polysaccharide Biosynthesis Protein SpsA, Chain A"/>
    <property type="match status" value="1"/>
</dbReference>
<gene>
    <name evidence="1" type="ORF">DFE_0271</name>
</gene>
<name>A0A2Z6AUT7_9BACT</name>
<dbReference type="KEGG" id="dfl:DFE_0271"/>
<keyword evidence="2" id="KW-1185">Reference proteome</keyword>
<dbReference type="InterPro" id="IPR029044">
    <property type="entry name" value="Nucleotide-diphossugar_trans"/>
</dbReference>
<accession>A0A2Z6AUT7</accession>